<keyword evidence="2" id="KW-1185">Reference proteome</keyword>
<dbReference type="EMBL" id="JH651384">
    <property type="protein sequence ID" value="EIJ33940.1"/>
    <property type="molecule type" value="Genomic_DNA"/>
</dbReference>
<sequence>MDLLTGLVVDETQTVTLAELCRCCSLPAEEVMVMVEYGIVEPLETRVTHSRWQFSGSSVVRIQRAMRLQRDLGVNLAGAALALELLDEVRASRQQLAGRRKWE</sequence>
<evidence type="ECO:0000313" key="1">
    <source>
        <dbReference type="EMBL" id="EIJ33940.1"/>
    </source>
</evidence>
<proteinExistence type="predicted"/>
<gene>
    <name evidence="1" type="ORF">Thini_1327</name>
</gene>
<reference evidence="2" key="1">
    <citation type="journal article" date="2011" name="Stand. Genomic Sci.">
        <title>Genome sequence of the filamentous, gliding Thiothrix nivea neotype strain (JP2(T)).</title>
        <authorList>
            <person name="Lapidus A."/>
            <person name="Nolan M."/>
            <person name="Lucas S."/>
            <person name="Glavina Del Rio T."/>
            <person name="Tice H."/>
            <person name="Cheng J.F."/>
            <person name="Tapia R."/>
            <person name="Han C."/>
            <person name="Goodwin L."/>
            <person name="Pitluck S."/>
            <person name="Liolios K."/>
            <person name="Pagani I."/>
            <person name="Ivanova N."/>
            <person name="Huntemann M."/>
            <person name="Mavromatis K."/>
            <person name="Mikhailova N."/>
            <person name="Pati A."/>
            <person name="Chen A."/>
            <person name="Palaniappan K."/>
            <person name="Land M."/>
            <person name="Brambilla E.M."/>
            <person name="Rohde M."/>
            <person name="Abt B."/>
            <person name="Verbarg S."/>
            <person name="Goker M."/>
            <person name="Bristow J."/>
            <person name="Eisen J.A."/>
            <person name="Markowitz V."/>
            <person name="Hugenholtz P."/>
            <person name="Kyrpides N.C."/>
            <person name="Klenk H.P."/>
            <person name="Woyke T."/>
        </authorList>
    </citation>
    <scope>NUCLEOTIDE SEQUENCE [LARGE SCALE GENOMIC DNA]</scope>
    <source>
        <strain evidence="2">ATCC 35100 / DSM 5205 / JP2</strain>
    </source>
</reference>
<dbReference type="Pfam" id="PF13591">
    <property type="entry name" value="MerR_2"/>
    <property type="match status" value="1"/>
</dbReference>
<accession>A0A656HEW4</accession>
<name>A0A656HEW4_THINJ</name>
<dbReference type="Gene3D" id="1.10.1660.10">
    <property type="match status" value="1"/>
</dbReference>
<organism evidence="1 2">
    <name type="scientific">Thiothrix nivea (strain ATCC 35100 / DSM 5205 / JP2)</name>
    <dbReference type="NCBI Taxonomy" id="870187"/>
    <lineage>
        <taxon>Bacteria</taxon>
        <taxon>Pseudomonadati</taxon>
        <taxon>Pseudomonadota</taxon>
        <taxon>Gammaproteobacteria</taxon>
        <taxon>Thiotrichales</taxon>
        <taxon>Thiotrichaceae</taxon>
        <taxon>Thiothrix</taxon>
    </lineage>
</organism>
<protein>
    <submittedName>
        <fullName evidence="1">MerR family transcriptional regulator</fullName>
    </submittedName>
</protein>
<dbReference type="Proteomes" id="UP000005317">
    <property type="component" value="Unassembled WGS sequence"/>
</dbReference>
<evidence type="ECO:0000313" key="2">
    <source>
        <dbReference type="Proteomes" id="UP000005317"/>
    </source>
</evidence>
<dbReference type="AlphaFoldDB" id="A0A656HEW4"/>